<dbReference type="RefSeq" id="WP_034769174.1">
    <property type="nucleotide sequence ID" value="NZ_CCRF01000040.1"/>
</dbReference>
<dbReference type="PATRIC" id="fig|35841.7.peg.1803"/>
<gene>
    <name evidence="2" type="ORF">BT1A1_1259</name>
</gene>
<feature type="transmembrane region" description="Helical" evidence="1">
    <location>
        <begin position="95"/>
        <end position="117"/>
    </location>
</feature>
<feature type="transmembrane region" description="Helical" evidence="1">
    <location>
        <begin position="69"/>
        <end position="89"/>
    </location>
</feature>
<dbReference type="Proteomes" id="UP000040576">
    <property type="component" value="Unassembled WGS sequence"/>
</dbReference>
<evidence type="ECO:0000313" key="3">
    <source>
        <dbReference type="Proteomes" id="UP000040576"/>
    </source>
</evidence>
<feature type="transmembrane region" description="Helical" evidence="1">
    <location>
        <begin position="6"/>
        <end position="24"/>
    </location>
</feature>
<dbReference type="OrthoDB" id="4722315at2"/>
<name>A0A090ISM5_9BACI</name>
<dbReference type="InterPro" id="IPR010773">
    <property type="entry name" value="Mycophage_PG1_Gp7"/>
</dbReference>
<keyword evidence="3" id="KW-1185">Reference proteome</keyword>
<proteinExistence type="predicted"/>
<keyword evidence="1" id="KW-0472">Membrane</keyword>
<evidence type="ECO:0000256" key="1">
    <source>
        <dbReference type="SAM" id="Phobius"/>
    </source>
</evidence>
<dbReference type="EMBL" id="CCRF01000040">
    <property type="protein sequence ID" value="CEE01091.1"/>
    <property type="molecule type" value="Genomic_DNA"/>
</dbReference>
<reference evidence="2 3" key="1">
    <citation type="submission" date="2014-07" db="EMBL/GenBank/DDBJ databases">
        <authorList>
            <person name="Wibberg Daniel"/>
        </authorList>
    </citation>
    <scope>NUCLEOTIDE SEQUENCE [LARGE SCALE GENOMIC DNA]</scope>
</reference>
<organism evidence="2 3">
    <name type="scientific">Caldibacillus thermoamylovorans</name>
    <dbReference type="NCBI Taxonomy" id="35841"/>
    <lineage>
        <taxon>Bacteria</taxon>
        <taxon>Bacillati</taxon>
        <taxon>Bacillota</taxon>
        <taxon>Bacilli</taxon>
        <taxon>Bacillales</taxon>
        <taxon>Bacillaceae</taxon>
        <taxon>Caldibacillus</taxon>
    </lineage>
</organism>
<accession>A0A090ISM5</accession>
<protein>
    <submittedName>
        <fullName evidence="2">Putative membrane protein</fullName>
    </submittedName>
</protein>
<evidence type="ECO:0000313" key="2">
    <source>
        <dbReference type="EMBL" id="CEE01091.1"/>
    </source>
</evidence>
<keyword evidence="1" id="KW-0812">Transmembrane</keyword>
<dbReference type="Pfam" id="PF07098">
    <property type="entry name" value="DUF1360"/>
    <property type="match status" value="1"/>
</dbReference>
<sequence length="119" mass="13657">MFSIDGWSFFLIGLATFRLTRLIVFDKITEMIRMPFFDEVEEVNPAGDKEVYLVPKQGKFKRWIGELLSCYWCTGIWVSLFLVFLYSFYPIIAEPFIVILAVAAIGAIIETIISAFLGK</sequence>
<dbReference type="AlphaFoldDB" id="A0A090ISM5"/>
<keyword evidence="1" id="KW-1133">Transmembrane helix</keyword>
<dbReference type="GeneID" id="92960404"/>